<feature type="binding site" evidence="8">
    <location>
        <position position="202"/>
    </location>
    <ligand>
        <name>Mg(2+)</name>
        <dbReference type="ChEBI" id="CHEBI:18420"/>
    </ligand>
</feature>
<dbReference type="InterPro" id="IPR001245">
    <property type="entry name" value="Ser-Thr/Tyr_kinase_cat_dom"/>
</dbReference>
<evidence type="ECO:0000256" key="4">
    <source>
        <dbReference type="ARBA" id="ARBA00022840"/>
    </source>
</evidence>
<keyword evidence="8" id="KW-0479">Metal-binding</keyword>
<feature type="active site" description="Proton acceptor" evidence="6">
    <location>
        <position position="197"/>
    </location>
</feature>
<evidence type="ECO:0000256" key="3">
    <source>
        <dbReference type="ARBA" id="ARBA00022777"/>
    </source>
</evidence>
<dbReference type="InterPro" id="IPR011009">
    <property type="entry name" value="Kinase-like_dom_sf"/>
</dbReference>
<sequence length="357" mass="40919">MKKIGEHDNIVKLLGCVTMDQPYMLIMELVPCGSLKKYLCRLREKWIKMKTDRFFFPDNNVGQDPSQALKYTSVIFENSNSDSYIVPDNICMDVNREGQQLKRPSPTSLKPLTFANDRKRYFSEGSQMPQSPMSLTSSQFPSCTNTDITVLDTPSPLLNEMNDLLHAILDHKELQNFAYQIANGMRYLESIQITHRDLAARNVLMSANRTLKISDFGLSRTGVYVSSAGARLPLRWMALEAIEARTCDPKTDVWSFGVVLWEIGTLGVLPYKNLDDCQILPFLRAGKRLDRPGICTDDLYSLMLRCWREDPEERPFFADLVDLLDVKKRNMYVDLREVSPEYVFSSTTMSEDDTEDK</sequence>
<dbReference type="InterPro" id="IPR000719">
    <property type="entry name" value="Prot_kinase_dom"/>
</dbReference>
<keyword evidence="8" id="KW-0460">Magnesium</keyword>
<dbReference type="OrthoDB" id="3256376at2759"/>
<gene>
    <name evidence="10" type="ORF">PHAECO_LOCUS3599</name>
</gene>
<protein>
    <recommendedName>
        <fullName evidence="9">Protein kinase domain-containing protein</fullName>
    </recommendedName>
</protein>
<dbReference type="InterPro" id="IPR050122">
    <property type="entry name" value="RTK"/>
</dbReference>
<dbReference type="CDD" id="cd00192">
    <property type="entry name" value="PTKc"/>
    <property type="match status" value="1"/>
</dbReference>
<feature type="domain" description="Protein kinase" evidence="9">
    <location>
        <begin position="1"/>
        <end position="333"/>
    </location>
</feature>
<name>A0A9N9SAL4_PHACE</name>
<evidence type="ECO:0000256" key="2">
    <source>
        <dbReference type="ARBA" id="ARBA00022741"/>
    </source>
</evidence>
<keyword evidence="5" id="KW-0829">Tyrosine-protein kinase</keyword>
<dbReference type="Proteomes" id="UP001153737">
    <property type="component" value="Chromosome 13"/>
</dbReference>
<evidence type="ECO:0000313" key="10">
    <source>
        <dbReference type="EMBL" id="CAG9815863.1"/>
    </source>
</evidence>
<keyword evidence="3" id="KW-0418">Kinase</keyword>
<dbReference type="GO" id="GO:0004714">
    <property type="term" value="F:transmembrane receptor protein tyrosine kinase activity"/>
    <property type="evidence" value="ECO:0007669"/>
    <property type="project" value="TreeGrafter"/>
</dbReference>
<reference evidence="10" key="1">
    <citation type="submission" date="2022-01" db="EMBL/GenBank/DDBJ databases">
        <authorList>
            <person name="King R."/>
        </authorList>
    </citation>
    <scope>NUCLEOTIDE SEQUENCE</scope>
</reference>
<dbReference type="InterPro" id="IPR020635">
    <property type="entry name" value="Tyr_kinase_cat_dom"/>
</dbReference>
<evidence type="ECO:0000256" key="7">
    <source>
        <dbReference type="PIRSR" id="PIRSR000615-2"/>
    </source>
</evidence>
<dbReference type="Pfam" id="PF07714">
    <property type="entry name" value="PK_Tyr_Ser-Thr"/>
    <property type="match status" value="1"/>
</dbReference>
<evidence type="ECO:0000256" key="1">
    <source>
        <dbReference type="ARBA" id="ARBA00022679"/>
    </source>
</evidence>
<reference evidence="10" key="2">
    <citation type="submission" date="2022-10" db="EMBL/GenBank/DDBJ databases">
        <authorList>
            <consortium name="ENA_rothamsted_submissions"/>
            <consortium name="culmorum"/>
            <person name="King R."/>
        </authorList>
    </citation>
    <scope>NUCLEOTIDE SEQUENCE</scope>
</reference>
<dbReference type="PIRSF" id="PIRSF000615">
    <property type="entry name" value="TyrPK_CSF1-R"/>
    <property type="match status" value="1"/>
</dbReference>
<dbReference type="SUPFAM" id="SSF56112">
    <property type="entry name" value="Protein kinase-like (PK-like)"/>
    <property type="match status" value="1"/>
</dbReference>
<dbReference type="PROSITE" id="PS00109">
    <property type="entry name" value="PROTEIN_KINASE_TYR"/>
    <property type="match status" value="1"/>
</dbReference>
<keyword evidence="2 7" id="KW-0547">Nucleotide-binding</keyword>
<feature type="binding site" evidence="7">
    <location>
        <position position="201"/>
    </location>
    <ligand>
        <name>ATP</name>
        <dbReference type="ChEBI" id="CHEBI:30616"/>
    </ligand>
</feature>
<dbReference type="PANTHER" id="PTHR24416:SF594">
    <property type="entry name" value="PROTEIN KINASE DOMAIN-CONTAINING PROTEIN"/>
    <property type="match status" value="1"/>
</dbReference>
<keyword evidence="1" id="KW-0808">Transferase</keyword>
<evidence type="ECO:0000259" key="9">
    <source>
        <dbReference type="PROSITE" id="PS50011"/>
    </source>
</evidence>
<dbReference type="GO" id="GO:0005524">
    <property type="term" value="F:ATP binding"/>
    <property type="evidence" value="ECO:0007669"/>
    <property type="project" value="UniProtKB-KW"/>
</dbReference>
<evidence type="ECO:0000256" key="8">
    <source>
        <dbReference type="PIRSR" id="PIRSR000615-3"/>
    </source>
</evidence>
<evidence type="ECO:0000256" key="5">
    <source>
        <dbReference type="ARBA" id="ARBA00023137"/>
    </source>
</evidence>
<proteinExistence type="predicted"/>
<dbReference type="SMART" id="SM00220">
    <property type="entry name" value="S_TKc"/>
    <property type="match status" value="1"/>
</dbReference>
<evidence type="ECO:0000313" key="11">
    <source>
        <dbReference type="Proteomes" id="UP001153737"/>
    </source>
</evidence>
<dbReference type="EMBL" id="OU896719">
    <property type="protein sequence ID" value="CAG9815863.1"/>
    <property type="molecule type" value="Genomic_DNA"/>
</dbReference>
<evidence type="ECO:0000256" key="6">
    <source>
        <dbReference type="PIRSR" id="PIRSR000615-1"/>
    </source>
</evidence>
<feature type="binding site" evidence="8">
    <location>
        <position position="215"/>
    </location>
    <ligand>
        <name>Mg(2+)</name>
        <dbReference type="ChEBI" id="CHEBI:18420"/>
    </ligand>
</feature>
<dbReference type="GO" id="GO:0043235">
    <property type="term" value="C:receptor complex"/>
    <property type="evidence" value="ECO:0007669"/>
    <property type="project" value="TreeGrafter"/>
</dbReference>
<dbReference type="GO" id="GO:0007169">
    <property type="term" value="P:cell surface receptor protein tyrosine kinase signaling pathway"/>
    <property type="evidence" value="ECO:0007669"/>
    <property type="project" value="TreeGrafter"/>
</dbReference>
<dbReference type="FunFam" id="1.10.510.10:FF:000554">
    <property type="entry name" value="Predicted protein"/>
    <property type="match status" value="1"/>
</dbReference>
<dbReference type="Gene3D" id="1.10.510.10">
    <property type="entry name" value="Transferase(Phosphotransferase) domain 1"/>
    <property type="match status" value="1"/>
</dbReference>
<dbReference type="PROSITE" id="PS50011">
    <property type="entry name" value="PROTEIN_KINASE_DOM"/>
    <property type="match status" value="1"/>
</dbReference>
<dbReference type="GO" id="GO:0046872">
    <property type="term" value="F:metal ion binding"/>
    <property type="evidence" value="ECO:0007669"/>
    <property type="project" value="UniProtKB-KW"/>
</dbReference>
<dbReference type="InterPro" id="IPR008266">
    <property type="entry name" value="Tyr_kinase_AS"/>
</dbReference>
<dbReference type="PANTHER" id="PTHR24416">
    <property type="entry name" value="TYROSINE-PROTEIN KINASE RECEPTOR"/>
    <property type="match status" value="1"/>
</dbReference>
<accession>A0A9N9SAL4</accession>
<dbReference type="SMART" id="SM00219">
    <property type="entry name" value="TyrKc"/>
    <property type="match status" value="1"/>
</dbReference>
<keyword evidence="4 7" id="KW-0067">ATP-binding</keyword>
<organism evidence="10 11">
    <name type="scientific">Phaedon cochleariae</name>
    <name type="common">Mustard beetle</name>
    <dbReference type="NCBI Taxonomy" id="80249"/>
    <lineage>
        <taxon>Eukaryota</taxon>
        <taxon>Metazoa</taxon>
        <taxon>Ecdysozoa</taxon>
        <taxon>Arthropoda</taxon>
        <taxon>Hexapoda</taxon>
        <taxon>Insecta</taxon>
        <taxon>Pterygota</taxon>
        <taxon>Neoptera</taxon>
        <taxon>Endopterygota</taxon>
        <taxon>Coleoptera</taxon>
        <taxon>Polyphaga</taxon>
        <taxon>Cucujiformia</taxon>
        <taxon>Chrysomeloidea</taxon>
        <taxon>Chrysomelidae</taxon>
        <taxon>Chrysomelinae</taxon>
        <taxon>Chrysomelini</taxon>
        <taxon>Phaedon</taxon>
    </lineage>
</organism>
<keyword evidence="11" id="KW-1185">Reference proteome</keyword>
<dbReference type="Gene3D" id="3.30.200.20">
    <property type="entry name" value="Phosphorylase Kinase, domain 1"/>
    <property type="match status" value="1"/>
</dbReference>
<dbReference type="GO" id="GO:0005886">
    <property type="term" value="C:plasma membrane"/>
    <property type="evidence" value="ECO:0007669"/>
    <property type="project" value="TreeGrafter"/>
</dbReference>
<dbReference type="AlphaFoldDB" id="A0A9N9SAL4"/>